<keyword evidence="6 15" id="KW-0479">Metal-binding</keyword>
<reference evidence="17" key="1">
    <citation type="submission" date="2020-08" db="EMBL/GenBank/DDBJ databases">
        <title>Genome public.</title>
        <authorList>
            <person name="Liu C."/>
            <person name="Sun Q."/>
        </authorList>
    </citation>
    <scope>NUCLEOTIDE SEQUENCE</scope>
    <source>
        <strain evidence="17">NSJ-52</strain>
    </source>
</reference>
<dbReference type="FunFam" id="2.40.50.140:FF:000012">
    <property type="entry name" value="DNA ligase"/>
    <property type="match status" value="1"/>
</dbReference>
<feature type="binding site" evidence="15">
    <location>
        <position position="424"/>
    </location>
    <ligand>
        <name>Zn(2+)</name>
        <dbReference type="ChEBI" id="CHEBI:29105"/>
    </ligand>
</feature>
<dbReference type="AlphaFoldDB" id="A0A8J6MFU6"/>
<dbReference type="PIRSF" id="PIRSF001604">
    <property type="entry name" value="LigA"/>
    <property type="match status" value="1"/>
</dbReference>
<protein>
    <recommendedName>
        <fullName evidence="3 15">DNA ligase</fullName>
        <ecNumber evidence="2 15">6.5.1.2</ecNumber>
    </recommendedName>
    <alternativeName>
        <fullName evidence="15">Polydeoxyribonucleotide synthase [NAD(+)]</fullName>
    </alternativeName>
</protein>
<evidence type="ECO:0000256" key="5">
    <source>
        <dbReference type="ARBA" id="ARBA00022705"/>
    </source>
</evidence>
<feature type="binding site" evidence="15">
    <location>
        <begin position="31"/>
        <end position="35"/>
    </location>
    <ligand>
        <name>NAD(+)</name>
        <dbReference type="ChEBI" id="CHEBI:57540"/>
    </ligand>
</feature>
<evidence type="ECO:0000256" key="14">
    <source>
        <dbReference type="ARBA" id="ARBA00060881"/>
    </source>
</evidence>
<dbReference type="PROSITE" id="PS50172">
    <property type="entry name" value="BRCT"/>
    <property type="match status" value="1"/>
</dbReference>
<evidence type="ECO:0000259" key="16">
    <source>
        <dbReference type="PROSITE" id="PS50172"/>
    </source>
</evidence>
<evidence type="ECO:0000313" key="18">
    <source>
        <dbReference type="Proteomes" id="UP000607645"/>
    </source>
</evidence>
<feature type="binding site" evidence="15">
    <location>
        <position position="133"/>
    </location>
    <ligand>
        <name>NAD(+)</name>
        <dbReference type="ChEBI" id="CHEBI:57540"/>
    </ligand>
</feature>
<feature type="binding site" evidence="15">
    <location>
        <position position="404"/>
    </location>
    <ligand>
        <name>Zn(2+)</name>
        <dbReference type="ChEBI" id="CHEBI:29105"/>
    </ligand>
</feature>
<dbReference type="Pfam" id="PF01653">
    <property type="entry name" value="DNA_ligase_aden"/>
    <property type="match status" value="1"/>
</dbReference>
<dbReference type="SMART" id="SM00278">
    <property type="entry name" value="HhH1"/>
    <property type="match status" value="3"/>
</dbReference>
<dbReference type="SMART" id="SM00292">
    <property type="entry name" value="BRCT"/>
    <property type="match status" value="1"/>
</dbReference>
<evidence type="ECO:0000256" key="1">
    <source>
        <dbReference type="ARBA" id="ARBA00004067"/>
    </source>
</evidence>
<dbReference type="InterPro" id="IPR001357">
    <property type="entry name" value="BRCT_dom"/>
</dbReference>
<dbReference type="GO" id="GO:0046872">
    <property type="term" value="F:metal ion binding"/>
    <property type="evidence" value="ECO:0007669"/>
    <property type="project" value="UniProtKB-KW"/>
</dbReference>
<comment type="cofactor">
    <cofactor evidence="15">
        <name>Mg(2+)</name>
        <dbReference type="ChEBI" id="CHEBI:18420"/>
    </cofactor>
    <cofactor evidence="15">
        <name>Mn(2+)</name>
        <dbReference type="ChEBI" id="CHEBI:29035"/>
    </cofactor>
</comment>
<feature type="binding site" evidence="15">
    <location>
        <position position="283"/>
    </location>
    <ligand>
        <name>NAD(+)</name>
        <dbReference type="ChEBI" id="CHEBI:57540"/>
    </ligand>
</feature>
<dbReference type="Pfam" id="PF03120">
    <property type="entry name" value="OB_DNA_ligase"/>
    <property type="match status" value="1"/>
</dbReference>
<dbReference type="PANTHER" id="PTHR23389:SF9">
    <property type="entry name" value="DNA LIGASE"/>
    <property type="match status" value="1"/>
</dbReference>
<dbReference type="EC" id="6.5.1.2" evidence="2 15"/>
<dbReference type="InterPro" id="IPR004150">
    <property type="entry name" value="NAD_DNA_ligase_OB"/>
</dbReference>
<dbReference type="InterPro" id="IPR004149">
    <property type="entry name" value="Znf_DNAligase_C4"/>
</dbReference>
<evidence type="ECO:0000256" key="6">
    <source>
        <dbReference type="ARBA" id="ARBA00022723"/>
    </source>
</evidence>
<feature type="binding site" evidence="15">
    <location>
        <position position="168"/>
    </location>
    <ligand>
        <name>NAD(+)</name>
        <dbReference type="ChEBI" id="CHEBI:57540"/>
    </ligand>
</feature>
<feature type="binding site" evidence="15">
    <location>
        <begin position="80"/>
        <end position="81"/>
    </location>
    <ligand>
        <name>NAD(+)</name>
        <dbReference type="ChEBI" id="CHEBI:57540"/>
    </ligand>
</feature>
<dbReference type="NCBIfam" id="TIGR00575">
    <property type="entry name" value="dnlj"/>
    <property type="match status" value="1"/>
</dbReference>
<dbReference type="GO" id="GO:0006260">
    <property type="term" value="P:DNA replication"/>
    <property type="evidence" value="ECO:0007669"/>
    <property type="project" value="UniProtKB-KW"/>
</dbReference>
<dbReference type="InterPro" id="IPR013840">
    <property type="entry name" value="DNAligase_N"/>
</dbReference>
<feature type="binding site" evidence="15">
    <location>
        <position position="110"/>
    </location>
    <ligand>
        <name>NAD(+)</name>
        <dbReference type="ChEBI" id="CHEBI:57540"/>
    </ligand>
</feature>
<dbReference type="InterPro" id="IPR036420">
    <property type="entry name" value="BRCT_dom_sf"/>
</dbReference>
<dbReference type="SUPFAM" id="SSF47781">
    <property type="entry name" value="RuvA domain 2-like"/>
    <property type="match status" value="1"/>
</dbReference>
<comment type="function">
    <text evidence="1 15">DNA ligase that catalyzes the formation of phosphodiester linkages between 5'-phosphoryl and 3'-hydroxyl groups in double-stranded DNA using NAD as a coenzyme and as the energy source for the reaction. It is essential for DNA replication and repair of damaged DNA.</text>
</comment>
<dbReference type="SMART" id="SM00532">
    <property type="entry name" value="LIGANc"/>
    <property type="match status" value="1"/>
</dbReference>
<keyword evidence="12 15" id="KW-0464">Manganese</keyword>
<dbReference type="SUPFAM" id="SSF50249">
    <property type="entry name" value="Nucleic acid-binding proteins"/>
    <property type="match status" value="1"/>
</dbReference>
<dbReference type="FunFam" id="1.10.150.20:FF:000006">
    <property type="entry name" value="DNA ligase"/>
    <property type="match status" value="1"/>
</dbReference>
<comment type="similarity">
    <text evidence="14 15">Belongs to the NAD-dependent DNA ligase family. LigA subfamily.</text>
</comment>
<dbReference type="Gene3D" id="1.10.287.610">
    <property type="entry name" value="Helix hairpin bin"/>
    <property type="match status" value="1"/>
</dbReference>
<dbReference type="NCBIfam" id="NF005932">
    <property type="entry name" value="PRK07956.1"/>
    <property type="match status" value="1"/>
</dbReference>
<keyword evidence="11 15" id="KW-0234">DNA repair</keyword>
<dbReference type="Pfam" id="PF12826">
    <property type="entry name" value="HHH_2"/>
    <property type="match status" value="1"/>
</dbReference>
<dbReference type="RefSeq" id="WP_186918342.1">
    <property type="nucleotide sequence ID" value="NZ_JACOPQ010000002.1"/>
</dbReference>
<keyword evidence="4 15" id="KW-0436">Ligase</keyword>
<dbReference type="CDD" id="cd17748">
    <property type="entry name" value="BRCT_DNA_ligase_like"/>
    <property type="match status" value="1"/>
</dbReference>
<evidence type="ECO:0000256" key="8">
    <source>
        <dbReference type="ARBA" id="ARBA00022833"/>
    </source>
</evidence>
<evidence type="ECO:0000256" key="7">
    <source>
        <dbReference type="ARBA" id="ARBA00022763"/>
    </source>
</evidence>
<gene>
    <name evidence="15 17" type="primary">ligA</name>
    <name evidence="17" type="ORF">H8S62_02145</name>
</gene>
<keyword evidence="5 15" id="KW-0235">DNA replication</keyword>
<dbReference type="InterPro" id="IPR012340">
    <property type="entry name" value="NA-bd_OB-fold"/>
</dbReference>
<sequence length="660" mass="71857">MDEILEIQQLRRELNQANYDYYVLDNPTLSDYDFDHKLRRLEELEAAHPDQVTSDSPTQRVGGKVAEGFQEVVHQVPLESLQDVFSIEELEEFGARVTGALEGPAEFDVEPKVDGLSVALEYRDGVFVRGATRGDGRVGEDVTENLKTIRSIPLRLPEALPHLIVRGEVFMPKAVFGKLNEERELNGEALFANPRNAAAGSMRQLDPKIAAARKLDIVVFNIQLAEGKTFATHTEALEYLERQHFKVIPRSLCSTMEEAARYIAEIGDTREKFSYDIDGAVVKLNNLSDRETLGSTAKFPRWAAAYKYPPEQKESVVEDIVVQVGRTGVLTPKAIVKAVRLAGTTVTNATLHNQDFISEKDIRIGDTVLVQKAGEIIPEIVAVVMEKRPGGTRPYHLPGQCPVCGAPVARDEDGAHIRCTGAECPAQLLRHLAHFASRDAMDIEGLGPAVVEALVNAGMVRTPADLYRLDAQAVAGLERMGKKSAENLLSAIEKSKENDLSRLLFAFGIRQVGQKAGKILAARFGSMDALLAAGEEDFTAVPDIGGITAKSLLEWLHSPQSAHLIQSLRDAGVNMESRETPAGDALAGKTFVLTGSLEQFTRDEAGAMIEAQGGKVSGSVSKKTSYVVAGEAAGSKLRKAEELGIPVLSETEFLQLLQNS</sequence>
<dbReference type="InterPro" id="IPR018239">
    <property type="entry name" value="DNA_ligase_AS"/>
</dbReference>
<dbReference type="HAMAP" id="MF_01588">
    <property type="entry name" value="DNA_ligase_A"/>
    <property type="match status" value="1"/>
</dbReference>
<keyword evidence="9 15" id="KW-0460">Magnesium</keyword>
<evidence type="ECO:0000313" key="17">
    <source>
        <dbReference type="EMBL" id="MBC5735813.1"/>
    </source>
</evidence>
<dbReference type="GO" id="GO:0003677">
    <property type="term" value="F:DNA binding"/>
    <property type="evidence" value="ECO:0007669"/>
    <property type="project" value="InterPro"/>
</dbReference>
<evidence type="ECO:0000256" key="4">
    <source>
        <dbReference type="ARBA" id="ARBA00022598"/>
    </source>
</evidence>
<dbReference type="GO" id="GO:0006281">
    <property type="term" value="P:DNA repair"/>
    <property type="evidence" value="ECO:0007669"/>
    <property type="project" value="UniProtKB-KW"/>
</dbReference>
<dbReference type="Gene3D" id="6.20.10.30">
    <property type="match status" value="1"/>
</dbReference>
<dbReference type="FunFam" id="1.10.150.20:FF:000007">
    <property type="entry name" value="DNA ligase"/>
    <property type="match status" value="1"/>
</dbReference>
<keyword evidence="18" id="KW-1185">Reference proteome</keyword>
<dbReference type="InterPro" id="IPR003583">
    <property type="entry name" value="Hlx-hairpin-Hlx_DNA-bd_motif"/>
</dbReference>
<dbReference type="Pfam" id="PF03119">
    <property type="entry name" value="DNA_ligase_ZBD"/>
    <property type="match status" value="1"/>
</dbReference>
<evidence type="ECO:0000256" key="10">
    <source>
        <dbReference type="ARBA" id="ARBA00023027"/>
    </source>
</evidence>
<dbReference type="SUPFAM" id="SSF56091">
    <property type="entry name" value="DNA ligase/mRNA capping enzyme, catalytic domain"/>
    <property type="match status" value="1"/>
</dbReference>
<feature type="active site" description="N6-AMP-lysine intermediate" evidence="15">
    <location>
        <position position="112"/>
    </location>
</feature>
<dbReference type="CDD" id="cd00114">
    <property type="entry name" value="LIGANc"/>
    <property type="match status" value="1"/>
</dbReference>
<evidence type="ECO:0000256" key="2">
    <source>
        <dbReference type="ARBA" id="ARBA00012722"/>
    </source>
</evidence>
<dbReference type="InterPro" id="IPR010994">
    <property type="entry name" value="RuvA_2-like"/>
</dbReference>
<dbReference type="Pfam" id="PF14520">
    <property type="entry name" value="HHH_5"/>
    <property type="match status" value="1"/>
</dbReference>
<accession>A0A8J6MFU6</accession>
<evidence type="ECO:0000256" key="12">
    <source>
        <dbReference type="ARBA" id="ARBA00023211"/>
    </source>
</evidence>
<evidence type="ECO:0000256" key="3">
    <source>
        <dbReference type="ARBA" id="ARBA00013308"/>
    </source>
</evidence>
<dbReference type="SUPFAM" id="SSF52113">
    <property type="entry name" value="BRCT domain"/>
    <property type="match status" value="1"/>
</dbReference>
<evidence type="ECO:0000256" key="15">
    <source>
        <dbReference type="HAMAP-Rule" id="MF_01588"/>
    </source>
</evidence>
<keyword evidence="10 15" id="KW-0520">NAD</keyword>
<dbReference type="GO" id="GO:0003911">
    <property type="term" value="F:DNA ligase (NAD+) activity"/>
    <property type="evidence" value="ECO:0007669"/>
    <property type="project" value="UniProtKB-UniRule"/>
</dbReference>
<evidence type="ECO:0000256" key="13">
    <source>
        <dbReference type="ARBA" id="ARBA00034005"/>
    </source>
</evidence>
<dbReference type="Proteomes" id="UP000607645">
    <property type="component" value="Unassembled WGS sequence"/>
</dbReference>
<dbReference type="Gene3D" id="3.40.50.10190">
    <property type="entry name" value="BRCT domain"/>
    <property type="match status" value="1"/>
</dbReference>
<dbReference type="InterPro" id="IPR013839">
    <property type="entry name" value="DNAligase_adenylation"/>
</dbReference>
<dbReference type="Pfam" id="PF00533">
    <property type="entry name" value="BRCT"/>
    <property type="match status" value="1"/>
</dbReference>
<dbReference type="FunFam" id="3.30.470.30:FF:000001">
    <property type="entry name" value="DNA ligase"/>
    <property type="match status" value="1"/>
</dbReference>
<keyword evidence="7 15" id="KW-0227">DNA damage</keyword>
<dbReference type="Gene3D" id="1.10.150.20">
    <property type="entry name" value="5' to 3' exonuclease, C-terminal subdomain"/>
    <property type="match status" value="2"/>
</dbReference>
<comment type="caution">
    <text evidence="17">The sequence shown here is derived from an EMBL/GenBank/DDBJ whole genome shotgun (WGS) entry which is preliminary data.</text>
</comment>
<feature type="binding site" evidence="15">
    <location>
        <position position="307"/>
    </location>
    <ligand>
        <name>NAD(+)</name>
        <dbReference type="ChEBI" id="CHEBI:57540"/>
    </ligand>
</feature>
<dbReference type="Gene3D" id="3.30.470.30">
    <property type="entry name" value="DNA ligase/mRNA capping enzyme"/>
    <property type="match status" value="1"/>
</dbReference>
<dbReference type="GO" id="GO:0005829">
    <property type="term" value="C:cytosol"/>
    <property type="evidence" value="ECO:0007669"/>
    <property type="project" value="TreeGrafter"/>
</dbReference>
<comment type="catalytic activity">
    <reaction evidence="13 15">
        <text>NAD(+) + (deoxyribonucleotide)n-3'-hydroxyl + 5'-phospho-(deoxyribonucleotide)m = (deoxyribonucleotide)n+m + AMP + beta-nicotinamide D-nucleotide.</text>
        <dbReference type="EC" id="6.5.1.2"/>
    </reaction>
</comment>
<evidence type="ECO:0000256" key="11">
    <source>
        <dbReference type="ARBA" id="ARBA00023204"/>
    </source>
</evidence>
<evidence type="ECO:0000256" key="9">
    <source>
        <dbReference type="ARBA" id="ARBA00022842"/>
    </source>
</evidence>
<feature type="binding site" evidence="15">
    <location>
        <position position="401"/>
    </location>
    <ligand>
        <name>Zn(2+)</name>
        <dbReference type="ChEBI" id="CHEBI:29105"/>
    </ligand>
</feature>
<dbReference type="PANTHER" id="PTHR23389">
    <property type="entry name" value="CHROMOSOME TRANSMISSION FIDELITY FACTOR 18"/>
    <property type="match status" value="1"/>
</dbReference>
<dbReference type="Gene3D" id="2.40.50.140">
    <property type="entry name" value="Nucleic acid-binding proteins"/>
    <property type="match status" value="1"/>
</dbReference>
<feature type="domain" description="BRCT" evidence="16">
    <location>
        <begin position="581"/>
        <end position="660"/>
    </location>
</feature>
<name>A0A8J6MFU6_9FIRM</name>
<keyword evidence="8 15" id="KW-0862">Zinc</keyword>
<feature type="binding site" evidence="15">
    <location>
        <position position="419"/>
    </location>
    <ligand>
        <name>Zn(2+)</name>
        <dbReference type="ChEBI" id="CHEBI:29105"/>
    </ligand>
</feature>
<dbReference type="InterPro" id="IPR041663">
    <property type="entry name" value="DisA/LigA_HHH"/>
</dbReference>
<dbReference type="InterPro" id="IPR001679">
    <property type="entry name" value="DNA_ligase"/>
</dbReference>
<dbReference type="EMBL" id="JACOPQ010000002">
    <property type="protein sequence ID" value="MBC5735813.1"/>
    <property type="molecule type" value="Genomic_DNA"/>
</dbReference>
<organism evidence="17 18">
    <name type="scientific">Lawsonibacter faecis</name>
    <dbReference type="NCBI Taxonomy" id="2763052"/>
    <lineage>
        <taxon>Bacteria</taxon>
        <taxon>Bacillati</taxon>
        <taxon>Bacillota</taxon>
        <taxon>Clostridia</taxon>
        <taxon>Eubacteriales</taxon>
        <taxon>Oscillospiraceae</taxon>
        <taxon>Lawsonibacter</taxon>
    </lineage>
</organism>
<dbReference type="FunFam" id="3.40.50.10190:FF:000054">
    <property type="entry name" value="DNA ligase"/>
    <property type="match status" value="1"/>
</dbReference>
<proteinExistence type="inferred from homology"/>
<dbReference type="PROSITE" id="PS01055">
    <property type="entry name" value="DNA_LIGASE_N1"/>
    <property type="match status" value="1"/>
</dbReference>